<dbReference type="InterPro" id="IPR037027">
    <property type="entry name" value="YqgF/RNaseH-like_dom_sf"/>
</dbReference>
<feature type="domain" description="YqgF/RNase H-like" evidence="2">
    <location>
        <begin position="24"/>
        <end position="106"/>
    </location>
</feature>
<dbReference type="FunFam" id="3.30.420.140:FF:000001">
    <property type="entry name" value="RNA-binding transcriptional accessory protein"/>
    <property type="match status" value="1"/>
</dbReference>
<gene>
    <name evidence="3" type="primary">yhgF_3</name>
    <name evidence="3" type="ORF">NCTC9177_00545</name>
</gene>
<dbReference type="InterPro" id="IPR006641">
    <property type="entry name" value="YqgF/RNaseH-like_dom"/>
</dbReference>
<dbReference type="Pfam" id="PF16921">
    <property type="entry name" value="Tex_YqgF"/>
    <property type="match status" value="1"/>
</dbReference>
<dbReference type="SUPFAM" id="SSF53098">
    <property type="entry name" value="Ribonuclease H-like"/>
    <property type="match status" value="1"/>
</dbReference>
<dbReference type="Gene3D" id="3.30.420.140">
    <property type="entry name" value="YqgF/RNase H-like domain"/>
    <property type="match status" value="1"/>
</dbReference>
<dbReference type="GO" id="GO:0006139">
    <property type="term" value="P:nucleobase-containing compound metabolic process"/>
    <property type="evidence" value="ECO:0007669"/>
    <property type="project" value="InterPro"/>
</dbReference>
<dbReference type="GO" id="GO:0006412">
    <property type="term" value="P:translation"/>
    <property type="evidence" value="ECO:0007669"/>
    <property type="project" value="TreeGrafter"/>
</dbReference>
<dbReference type="PANTHER" id="PTHR10724">
    <property type="entry name" value="30S RIBOSOMAL PROTEIN S1"/>
    <property type="match status" value="1"/>
</dbReference>
<evidence type="ECO:0000256" key="1">
    <source>
        <dbReference type="SAM" id="MobiDB-lite"/>
    </source>
</evidence>
<comment type="caution">
    <text evidence="3">The sequence shown here is derived from an EMBL/GenBank/DDBJ whole genome shotgun (WGS) entry which is preliminary data.</text>
</comment>
<organism evidence="3 4">
    <name type="scientific">Klebsiella variicola</name>
    <dbReference type="NCBI Taxonomy" id="244366"/>
    <lineage>
        <taxon>Bacteria</taxon>
        <taxon>Pseudomonadati</taxon>
        <taxon>Pseudomonadota</taxon>
        <taxon>Gammaproteobacteria</taxon>
        <taxon>Enterobacterales</taxon>
        <taxon>Enterobacteriaceae</taxon>
        <taxon>Klebsiella/Raoultella group</taxon>
        <taxon>Klebsiella</taxon>
        <taxon>Klebsiella pneumoniae complex</taxon>
    </lineage>
</organism>
<feature type="region of interest" description="Disordered" evidence="1">
    <location>
        <begin position="1"/>
        <end position="36"/>
    </location>
</feature>
<name>A0A7H4M8X5_KLEVA</name>
<dbReference type="EMBL" id="UGKR01000003">
    <property type="protein sequence ID" value="STS86775.1"/>
    <property type="molecule type" value="Genomic_DNA"/>
</dbReference>
<dbReference type="GO" id="GO:0003729">
    <property type="term" value="F:mRNA binding"/>
    <property type="evidence" value="ECO:0007669"/>
    <property type="project" value="TreeGrafter"/>
</dbReference>
<proteinExistence type="predicted"/>
<dbReference type="InterPro" id="IPR050437">
    <property type="entry name" value="Ribos_protein_bS1-like"/>
</dbReference>
<dbReference type="AlphaFoldDB" id="A0A7H4M8X5"/>
<evidence type="ECO:0000313" key="3">
    <source>
        <dbReference type="EMBL" id="STS86775.1"/>
    </source>
</evidence>
<dbReference type="GO" id="GO:0003735">
    <property type="term" value="F:structural constituent of ribosome"/>
    <property type="evidence" value="ECO:0007669"/>
    <property type="project" value="TreeGrafter"/>
</dbReference>
<evidence type="ECO:0000313" key="4">
    <source>
        <dbReference type="Proteomes" id="UP000254545"/>
    </source>
</evidence>
<reference evidence="3 4" key="1">
    <citation type="submission" date="2018-06" db="EMBL/GenBank/DDBJ databases">
        <authorList>
            <consortium name="Pathogen Informatics"/>
            <person name="Doyle S."/>
        </authorList>
    </citation>
    <scope>NUCLEOTIDE SEQUENCE [LARGE SCALE GENOMIC DNA]</scope>
    <source>
        <strain evidence="3 4">NCTC9177</strain>
    </source>
</reference>
<dbReference type="GO" id="GO:0005829">
    <property type="term" value="C:cytosol"/>
    <property type="evidence" value="ECO:0007669"/>
    <property type="project" value="TreeGrafter"/>
</dbReference>
<dbReference type="SMART" id="SM00732">
    <property type="entry name" value="YqgFc"/>
    <property type="match status" value="1"/>
</dbReference>
<feature type="compositionally biased region" description="Basic residues" evidence="1">
    <location>
        <begin position="25"/>
        <end position="36"/>
    </location>
</feature>
<protein>
    <submittedName>
        <fullName evidence="3">Transcription accessory protein</fullName>
    </submittedName>
</protein>
<dbReference type="InterPro" id="IPR032639">
    <property type="entry name" value="Tex_YqgF"/>
</dbReference>
<dbReference type="PANTHER" id="PTHR10724:SF10">
    <property type="entry name" value="S1 RNA-BINDING DOMAIN-CONTAINING PROTEIN 1"/>
    <property type="match status" value="1"/>
</dbReference>
<dbReference type="Proteomes" id="UP000254545">
    <property type="component" value="Unassembled WGS sequence"/>
</dbReference>
<accession>A0A7H4M8X5</accession>
<dbReference type="InterPro" id="IPR012337">
    <property type="entry name" value="RNaseH-like_sf"/>
</dbReference>
<sequence length="139" mass="14888">MAAPAGLRATMGTRSGPAHRGESGRRRRTGKTGRHRYHLSPIPARAAKAAVVVAALCEKYNVELVAIGNGTASRETERFFLDVQKQFPKVTAQKVIVSEAGASVYSASELAAQEFPDLDVSLRGAVSIAAVCRIPWPSW</sequence>
<evidence type="ECO:0000259" key="2">
    <source>
        <dbReference type="SMART" id="SM00732"/>
    </source>
</evidence>